<reference evidence="6" key="1">
    <citation type="submission" date="2016-05" db="EMBL/GenBank/DDBJ databases">
        <title>Comparative genomics of biotechnologically important yeasts.</title>
        <authorList>
            <consortium name="DOE Joint Genome Institute"/>
            <person name="Riley R."/>
            <person name="Haridas S."/>
            <person name="Wolfe K.H."/>
            <person name="Lopes M.R."/>
            <person name="Hittinger C.T."/>
            <person name="Goker M."/>
            <person name="Salamov A."/>
            <person name="Wisecaver J."/>
            <person name="Long T.M."/>
            <person name="Aerts A.L."/>
            <person name="Barry K."/>
            <person name="Choi C."/>
            <person name="Clum A."/>
            <person name="Coughlan A.Y."/>
            <person name="Deshpande S."/>
            <person name="Douglass A.P."/>
            <person name="Hanson S.J."/>
            <person name="Klenk H.-P."/>
            <person name="Labutti K."/>
            <person name="Lapidus A."/>
            <person name="Lindquist E."/>
            <person name="Lipzen A."/>
            <person name="Meier-Kolthoff J.P."/>
            <person name="Ohm R.A."/>
            <person name="Otillar R.P."/>
            <person name="Pangilinan J."/>
            <person name="Peng Y."/>
            <person name="Rokas A."/>
            <person name="Rosa C.A."/>
            <person name="Scheuner C."/>
            <person name="Sibirny A.A."/>
            <person name="Slot J.C."/>
            <person name="Stielow J.B."/>
            <person name="Sun H."/>
            <person name="Kurtzman C.P."/>
            <person name="Blackwell M."/>
            <person name="Grigoriev I.V."/>
            <person name="Jeffries T.W."/>
        </authorList>
    </citation>
    <scope>NUCLEOTIDE SEQUENCE [LARGE SCALE GENOMIC DNA]</scope>
    <source>
        <strain evidence="6">NRRL Y-1933</strain>
    </source>
</reference>
<proteinExistence type="inferred from homology"/>
<evidence type="ECO:0000256" key="4">
    <source>
        <dbReference type="ARBA" id="ARBA00039977"/>
    </source>
</evidence>
<accession>A0A1E4RNJ9</accession>
<dbReference type="RefSeq" id="XP_020077838.1">
    <property type="nucleotide sequence ID" value="XM_020220840.1"/>
</dbReference>
<evidence type="ECO:0000313" key="5">
    <source>
        <dbReference type="EMBL" id="ODV68771.1"/>
    </source>
</evidence>
<dbReference type="PANTHER" id="PTHR12059:SF5">
    <property type="entry name" value="LARGE RIBOSOMAL SUBUNIT PROTEIN UL23M"/>
    <property type="match status" value="1"/>
</dbReference>
<name>A0A1E4RNJ9_9ASCO</name>
<dbReference type="SUPFAM" id="SSF54189">
    <property type="entry name" value="Ribosomal proteins S24e, L23 and L15e"/>
    <property type="match status" value="1"/>
</dbReference>
<evidence type="ECO:0000256" key="2">
    <source>
        <dbReference type="ARBA" id="ARBA00022980"/>
    </source>
</evidence>
<dbReference type="STRING" id="984485.A0A1E4RNJ9"/>
<dbReference type="GO" id="GO:0032543">
    <property type="term" value="P:mitochondrial translation"/>
    <property type="evidence" value="ECO:0007669"/>
    <property type="project" value="TreeGrafter"/>
</dbReference>
<dbReference type="PANTHER" id="PTHR12059">
    <property type="entry name" value="RIBOSOMAL PROTEIN L23-RELATED"/>
    <property type="match status" value="1"/>
</dbReference>
<evidence type="ECO:0000256" key="3">
    <source>
        <dbReference type="ARBA" id="ARBA00023274"/>
    </source>
</evidence>
<dbReference type="EMBL" id="KV454539">
    <property type="protein sequence ID" value="ODV68771.1"/>
    <property type="molecule type" value="Genomic_DNA"/>
</dbReference>
<dbReference type="GeneID" id="30995390"/>
<evidence type="ECO:0000256" key="1">
    <source>
        <dbReference type="ARBA" id="ARBA00006700"/>
    </source>
</evidence>
<comment type="similarity">
    <text evidence="1">Belongs to the universal ribosomal protein uL23 family.</text>
</comment>
<dbReference type="GO" id="GO:0005762">
    <property type="term" value="C:mitochondrial large ribosomal subunit"/>
    <property type="evidence" value="ECO:0007669"/>
    <property type="project" value="TreeGrafter"/>
</dbReference>
<evidence type="ECO:0000313" key="6">
    <source>
        <dbReference type="Proteomes" id="UP000095085"/>
    </source>
</evidence>
<dbReference type="InterPro" id="IPR013025">
    <property type="entry name" value="Ribosomal_uL23-like"/>
</dbReference>
<dbReference type="AlphaFoldDB" id="A0A1E4RNJ9"/>
<keyword evidence="6" id="KW-1185">Reference proteome</keyword>
<organism evidence="5 6">
    <name type="scientific">Hyphopichia burtonii NRRL Y-1933</name>
    <dbReference type="NCBI Taxonomy" id="984485"/>
    <lineage>
        <taxon>Eukaryota</taxon>
        <taxon>Fungi</taxon>
        <taxon>Dikarya</taxon>
        <taxon>Ascomycota</taxon>
        <taxon>Saccharomycotina</taxon>
        <taxon>Pichiomycetes</taxon>
        <taxon>Debaryomycetaceae</taxon>
        <taxon>Hyphopichia</taxon>
    </lineage>
</organism>
<protein>
    <recommendedName>
        <fullName evidence="4">Large ribosomal subunit protein uL23m</fullName>
    </recommendedName>
</protein>
<dbReference type="Proteomes" id="UP000095085">
    <property type="component" value="Unassembled WGS sequence"/>
</dbReference>
<sequence>MNRNIGVVKSIWSGVSKRLVHYKVTPKNYPKVNIKDVELEKPRYGFRKERPALLSQEITDTLYPSADIKQAYLEAGKPVPIRYRNNSDLIAKRHYENYKEAIATGEAHFRIGENEVYLPKARVVLLKPSAKHTPYQARFLVPRNFNKMDLRDYLWNLYGLRALNVTSQLSPVKLSRTGADYSTYRRPQVKTMTIEMDEPFVWPEHAKEKIDQYTKQAKSQKDAIRKKALGGMQELNESKAFDGLYKRPELVNTFVPKRLKKQGSSIVQDYKKHSESKQDKELLSNYLGL</sequence>
<keyword evidence="3" id="KW-0687">Ribonucleoprotein</keyword>
<dbReference type="InterPro" id="IPR012677">
    <property type="entry name" value="Nucleotide-bd_a/b_plait_sf"/>
</dbReference>
<dbReference type="InterPro" id="IPR012678">
    <property type="entry name" value="Ribosomal_uL23/eL15/eS24_sf"/>
</dbReference>
<dbReference type="OrthoDB" id="275582at2759"/>
<dbReference type="GO" id="GO:0003735">
    <property type="term" value="F:structural constituent of ribosome"/>
    <property type="evidence" value="ECO:0007669"/>
    <property type="project" value="InterPro"/>
</dbReference>
<gene>
    <name evidence="5" type="ORF">HYPBUDRAFT_152097</name>
</gene>
<dbReference type="Gene3D" id="3.30.70.330">
    <property type="match status" value="1"/>
</dbReference>
<dbReference type="Pfam" id="PF00276">
    <property type="entry name" value="Ribosomal_L23"/>
    <property type="match status" value="1"/>
</dbReference>
<keyword evidence="2" id="KW-0689">Ribosomal protein</keyword>